<dbReference type="EMBL" id="SJPN01000003">
    <property type="protein sequence ID" value="TWU04481.1"/>
    <property type="molecule type" value="Genomic_DNA"/>
</dbReference>
<organism evidence="8 9">
    <name type="scientific">Stieleria varia</name>
    <dbReference type="NCBI Taxonomy" id="2528005"/>
    <lineage>
        <taxon>Bacteria</taxon>
        <taxon>Pseudomonadati</taxon>
        <taxon>Planctomycetota</taxon>
        <taxon>Planctomycetia</taxon>
        <taxon>Pirellulales</taxon>
        <taxon>Pirellulaceae</taxon>
        <taxon>Stieleria</taxon>
    </lineage>
</organism>
<dbReference type="Proteomes" id="UP000320176">
    <property type="component" value="Unassembled WGS sequence"/>
</dbReference>
<accession>A0A5C6AYI6</accession>
<dbReference type="GO" id="GO:0005886">
    <property type="term" value="C:plasma membrane"/>
    <property type="evidence" value="ECO:0007669"/>
    <property type="project" value="InterPro"/>
</dbReference>
<proteinExistence type="predicted"/>
<dbReference type="InterPro" id="IPR010445">
    <property type="entry name" value="LapA_dom"/>
</dbReference>
<feature type="compositionally biased region" description="Low complexity" evidence="5">
    <location>
        <begin position="81"/>
        <end position="93"/>
    </location>
</feature>
<comment type="caution">
    <text evidence="8">The sequence shown here is derived from an EMBL/GenBank/DDBJ whole genome shotgun (WGS) entry which is preliminary data.</text>
</comment>
<dbReference type="Pfam" id="PF06305">
    <property type="entry name" value="LapA_dom"/>
    <property type="match status" value="1"/>
</dbReference>
<gene>
    <name evidence="8" type="ORF">Pla52n_25220</name>
</gene>
<feature type="region of interest" description="Disordered" evidence="5">
    <location>
        <begin position="70"/>
        <end position="100"/>
    </location>
</feature>
<evidence type="ECO:0000259" key="7">
    <source>
        <dbReference type="Pfam" id="PF06305"/>
    </source>
</evidence>
<feature type="domain" description="Lipopolysaccharide assembly protein A" evidence="7">
    <location>
        <begin position="24"/>
        <end position="69"/>
    </location>
</feature>
<evidence type="ECO:0000313" key="9">
    <source>
        <dbReference type="Proteomes" id="UP000320176"/>
    </source>
</evidence>
<evidence type="ECO:0000256" key="3">
    <source>
        <dbReference type="ARBA" id="ARBA00022989"/>
    </source>
</evidence>
<keyword evidence="2 6" id="KW-0812">Transmembrane</keyword>
<reference evidence="8 9" key="1">
    <citation type="submission" date="2019-02" db="EMBL/GenBank/DDBJ databases">
        <title>Deep-cultivation of Planctomycetes and their phenomic and genomic characterization uncovers novel biology.</title>
        <authorList>
            <person name="Wiegand S."/>
            <person name="Jogler M."/>
            <person name="Boedeker C."/>
            <person name="Pinto D."/>
            <person name="Vollmers J."/>
            <person name="Rivas-Marin E."/>
            <person name="Kohn T."/>
            <person name="Peeters S.H."/>
            <person name="Heuer A."/>
            <person name="Rast P."/>
            <person name="Oberbeckmann S."/>
            <person name="Bunk B."/>
            <person name="Jeske O."/>
            <person name="Meyerdierks A."/>
            <person name="Storesund J.E."/>
            <person name="Kallscheuer N."/>
            <person name="Luecker S."/>
            <person name="Lage O.M."/>
            <person name="Pohl T."/>
            <person name="Merkel B.J."/>
            <person name="Hornburger P."/>
            <person name="Mueller R.-W."/>
            <person name="Bruemmer F."/>
            <person name="Labrenz M."/>
            <person name="Spormann A.M."/>
            <person name="Op Den Camp H."/>
            <person name="Overmann J."/>
            <person name="Amann R."/>
            <person name="Jetten M.S.M."/>
            <person name="Mascher T."/>
            <person name="Medema M.H."/>
            <person name="Devos D.P."/>
            <person name="Kaster A.-K."/>
            <person name="Ovreas L."/>
            <person name="Rohde M."/>
            <person name="Galperin M.Y."/>
            <person name="Jogler C."/>
        </authorList>
    </citation>
    <scope>NUCLEOTIDE SEQUENCE [LARGE SCALE GENOMIC DNA]</scope>
    <source>
        <strain evidence="8 9">Pla52n</strain>
    </source>
</reference>
<evidence type="ECO:0000313" key="8">
    <source>
        <dbReference type="EMBL" id="TWU04481.1"/>
    </source>
</evidence>
<evidence type="ECO:0000256" key="1">
    <source>
        <dbReference type="ARBA" id="ARBA00022475"/>
    </source>
</evidence>
<name>A0A5C6AYI6_9BACT</name>
<keyword evidence="3 6" id="KW-1133">Transmembrane helix</keyword>
<dbReference type="RefSeq" id="WP_231741945.1">
    <property type="nucleotide sequence ID" value="NZ_CP151726.1"/>
</dbReference>
<keyword evidence="4 6" id="KW-0472">Membrane</keyword>
<evidence type="ECO:0000256" key="4">
    <source>
        <dbReference type="ARBA" id="ARBA00023136"/>
    </source>
</evidence>
<keyword evidence="9" id="KW-1185">Reference proteome</keyword>
<keyword evidence="1" id="KW-1003">Cell membrane</keyword>
<evidence type="ECO:0000256" key="5">
    <source>
        <dbReference type="SAM" id="MobiDB-lite"/>
    </source>
</evidence>
<sequence>MMQRIRWFLLLFGVVVLLVFSLANTESVPVEMPFLFSTELPLAMLMVVTSGIGFVLGSLTTAWMLRRGRKPGKVTKPEPEPTAVVPPEATPEPNDVYKST</sequence>
<protein>
    <recommendedName>
        <fullName evidence="7">Lipopolysaccharide assembly protein A domain-containing protein</fullName>
    </recommendedName>
</protein>
<feature type="transmembrane region" description="Helical" evidence="6">
    <location>
        <begin position="41"/>
        <end position="65"/>
    </location>
</feature>
<evidence type="ECO:0000256" key="6">
    <source>
        <dbReference type="SAM" id="Phobius"/>
    </source>
</evidence>
<dbReference type="AlphaFoldDB" id="A0A5C6AYI6"/>
<evidence type="ECO:0000256" key="2">
    <source>
        <dbReference type="ARBA" id="ARBA00022692"/>
    </source>
</evidence>